<proteinExistence type="predicted"/>
<accession>A0A9P4QKW8</accession>
<organism evidence="2 3">
    <name type="scientific">Polyplosphaeria fusca</name>
    <dbReference type="NCBI Taxonomy" id="682080"/>
    <lineage>
        <taxon>Eukaryota</taxon>
        <taxon>Fungi</taxon>
        <taxon>Dikarya</taxon>
        <taxon>Ascomycota</taxon>
        <taxon>Pezizomycotina</taxon>
        <taxon>Dothideomycetes</taxon>
        <taxon>Pleosporomycetidae</taxon>
        <taxon>Pleosporales</taxon>
        <taxon>Tetraplosphaeriaceae</taxon>
        <taxon>Polyplosphaeria</taxon>
    </lineage>
</organism>
<dbReference type="Proteomes" id="UP000799444">
    <property type="component" value="Unassembled WGS sequence"/>
</dbReference>
<keyword evidence="1" id="KW-0732">Signal</keyword>
<evidence type="ECO:0000313" key="3">
    <source>
        <dbReference type="Proteomes" id="UP000799444"/>
    </source>
</evidence>
<reference evidence="2" key="1">
    <citation type="journal article" date="2020" name="Stud. Mycol.">
        <title>101 Dothideomycetes genomes: a test case for predicting lifestyles and emergence of pathogens.</title>
        <authorList>
            <person name="Haridas S."/>
            <person name="Albert R."/>
            <person name="Binder M."/>
            <person name="Bloem J."/>
            <person name="Labutti K."/>
            <person name="Salamov A."/>
            <person name="Andreopoulos B."/>
            <person name="Baker S."/>
            <person name="Barry K."/>
            <person name="Bills G."/>
            <person name="Bluhm B."/>
            <person name="Cannon C."/>
            <person name="Castanera R."/>
            <person name="Culley D."/>
            <person name="Daum C."/>
            <person name="Ezra D."/>
            <person name="Gonzalez J."/>
            <person name="Henrissat B."/>
            <person name="Kuo A."/>
            <person name="Liang C."/>
            <person name="Lipzen A."/>
            <person name="Lutzoni F."/>
            <person name="Magnuson J."/>
            <person name="Mondo S."/>
            <person name="Nolan M."/>
            <person name="Ohm R."/>
            <person name="Pangilinan J."/>
            <person name="Park H.-J."/>
            <person name="Ramirez L."/>
            <person name="Alfaro M."/>
            <person name="Sun H."/>
            <person name="Tritt A."/>
            <person name="Yoshinaga Y."/>
            <person name="Zwiers L.-H."/>
            <person name="Turgeon B."/>
            <person name="Goodwin S."/>
            <person name="Spatafora J."/>
            <person name="Crous P."/>
            <person name="Grigoriev I."/>
        </authorList>
    </citation>
    <scope>NUCLEOTIDE SEQUENCE</scope>
    <source>
        <strain evidence="2">CBS 125425</strain>
    </source>
</reference>
<keyword evidence="3" id="KW-1185">Reference proteome</keyword>
<sequence>MRSSAILPLLALAVAGMPIQPRAKPSVENKVANPINIVTSRSAYGKVIVGRDDGAKNIVSYRPLPRVVDTCNNSGTR</sequence>
<comment type="caution">
    <text evidence="2">The sequence shown here is derived from an EMBL/GenBank/DDBJ whole genome shotgun (WGS) entry which is preliminary data.</text>
</comment>
<evidence type="ECO:0000256" key="1">
    <source>
        <dbReference type="SAM" id="SignalP"/>
    </source>
</evidence>
<feature type="chain" id="PRO_5040418882" evidence="1">
    <location>
        <begin position="17"/>
        <end position="77"/>
    </location>
</feature>
<evidence type="ECO:0000313" key="2">
    <source>
        <dbReference type="EMBL" id="KAF2726799.1"/>
    </source>
</evidence>
<gene>
    <name evidence="2" type="ORF">EJ04DRAFT_160407</name>
</gene>
<name>A0A9P4QKW8_9PLEO</name>
<dbReference type="AlphaFoldDB" id="A0A9P4QKW8"/>
<dbReference type="EMBL" id="ML996389">
    <property type="protein sequence ID" value="KAF2726799.1"/>
    <property type="molecule type" value="Genomic_DNA"/>
</dbReference>
<protein>
    <submittedName>
        <fullName evidence="2">Uncharacterized protein</fullName>
    </submittedName>
</protein>
<feature type="signal peptide" evidence="1">
    <location>
        <begin position="1"/>
        <end position="16"/>
    </location>
</feature>